<name>A0AAD6XGY7_9AGAR</name>
<dbReference type="Pfam" id="PF06293">
    <property type="entry name" value="Kdo"/>
    <property type="match status" value="1"/>
</dbReference>
<feature type="non-terminal residue" evidence="2">
    <location>
        <position position="470"/>
    </location>
</feature>
<evidence type="ECO:0000313" key="3">
    <source>
        <dbReference type="Proteomes" id="UP001218188"/>
    </source>
</evidence>
<dbReference type="Proteomes" id="UP001218188">
    <property type="component" value="Unassembled WGS sequence"/>
</dbReference>
<feature type="non-terminal residue" evidence="2">
    <location>
        <position position="1"/>
    </location>
</feature>
<comment type="caution">
    <text evidence="2">The sequence shown here is derived from an EMBL/GenBank/DDBJ whole genome shotgun (WGS) entry which is preliminary data.</text>
</comment>
<reference evidence="2" key="1">
    <citation type="submission" date="2023-03" db="EMBL/GenBank/DDBJ databases">
        <title>Massive genome expansion in bonnet fungi (Mycena s.s.) driven by repeated elements and novel gene families across ecological guilds.</title>
        <authorList>
            <consortium name="Lawrence Berkeley National Laboratory"/>
            <person name="Harder C.B."/>
            <person name="Miyauchi S."/>
            <person name="Viragh M."/>
            <person name="Kuo A."/>
            <person name="Thoen E."/>
            <person name="Andreopoulos B."/>
            <person name="Lu D."/>
            <person name="Skrede I."/>
            <person name="Drula E."/>
            <person name="Henrissat B."/>
            <person name="Morin E."/>
            <person name="Kohler A."/>
            <person name="Barry K."/>
            <person name="LaButti K."/>
            <person name="Morin E."/>
            <person name="Salamov A."/>
            <person name="Lipzen A."/>
            <person name="Mereny Z."/>
            <person name="Hegedus B."/>
            <person name="Baldrian P."/>
            <person name="Stursova M."/>
            <person name="Weitz H."/>
            <person name="Taylor A."/>
            <person name="Grigoriev I.V."/>
            <person name="Nagy L.G."/>
            <person name="Martin F."/>
            <person name="Kauserud H."/>
        </authorList>
    </citation>
    <scope>NUCLEOTIDE SEQUENCE</scope>
    <source>
        <strain evidence="2">CBHHK200</strain>
    </source>
</reference>
<accession>A0AAD6XGY7</accession>
<feature type="compositionally biased region" description="Polar residues" evidence="1">
    <location>
        <begin position="17"/>
        <end position="26"/>
    </location>
</feature>
<evidence type="ECO:0000313" key="2">
    <source>
        <dbReference type="EMBL" id="KAJ7044904.1"/>
    </source>
</evidence>
<dbReference type="Gene3D" id="1.10.510.10">
    <property type="entry name" value="Transferase(Phosphotransferase) domain 1"/>
    <property type="match status" value="1"/>
</dbReference>
<dbReference type="EMBL" id="JARJCM010000006">
    <property type="protein sequence ID" value="KAJ7044904.1"/>
    <property type="molecule type" value="Genomic_DNA"/>
</dbReference>
<dbReference type="InterPro" id="IPR011009">
    <property type="entry name" value="Kinase-like_dom_sf"/>
</dbReference>
<protein>
    <recommendedName>
        <fullName evidence="4">Protein kinase domain-containing protein</fullName>
    </recommendedName>
</protein>
<proteinExistence type="predicted"/>
<evidence type="ECO:0008006" key="4">
    <source>
        <dbReference type="Google" id="ProtNLM"/>
    </source>
</evidence>
<evidence type="ECO:0000256" key="1">
    <source>
        <dbReference type="SAM" id="MobiDB-lite"/>
    </source>
</evidence>
<sequence length="470" mass="52363">RSTYATMAPSQVAKDASQAQKSSRNRVLNGRPKPDTDIAPIALLYSGFGVFLDMFKTHTSVPLVDEARLRAAVYQWAELSIAYYSLETKRRVATLPALNDIFRCRIAEEPFPSLVATSIGDTTRTSDGHTLTDLLSPDVVSACKNESCNITSETECELTAYAVQAHKYALEMDDRRARIYAAHRVPTLLMRQEGVFIQFLGFITLDYAPRVVELTPMLSCRSDGADDRSLRDLVSAFRAAIVLRHHIRKDTAHMEPPTSTAVGPPQTFPNVARCAGWGGPSAPAVEFTLKRELRPSVASPNRLLFVAEVPGKQDVVVKFTRTYSPELHDFCHKEEHAPALLGFERLPGGWYVVVMDYLSEDQWLPLSSLMGSISEDNRKAAREQIERLANKFHTAGWVHGDLRTANMLAQSEWMTEGTATSLLQIIDFDWSGKAGSARWPAFDLTDELLVKSPFKHEEDLIIHAEDDLAV</sequence>
<dbReference type="SUPFAM" id="SSF56112">
    <property type="entry name" value="Protein kinase-like (PK-like)"/>
    <property type="match status" value="1"/>
</dbReference>
<dbReference type="AlphaFoldDB" id="A0AAD6XGY7"/>
<feature type="region of interest" description="Disordered" evidence="1">
    <location>
        <begin position="1"/>
        <end position="33"/>
    </location>
</feature>
<organism evidence="2 3">
    <name type="scientific">Mycena alexandri</name>
    <dbReference type="NCBI Taxonomy" id="1745969"/>
    <lineage>
        <taxon>Eukaryota</taxon>
        <taxon>Fungi</taxon>
        <taxon>Dikarya</taxon>
        <taxon>Basidiomycota</taxon>
        <taxon>Agaricomycotina</taxon>
        <taxon>Agaricomycetes</taxon>
        <taxon>Agaricomycetidae</taxon>
        <taxon>Agaricales</taxon>
        <taxon>Marasmiineae</taxon>
        <taxon>Mycenaceae</taxon>
        <taxon>Mycena</taxon>
    </lineage>
</organism>
<gene>
    <name evidence="2" type="ORF">C8F04DRAFT_906437</name>
</gene>
<keyword evidence="3" id="KW-1185">Reference proteome</keyword>